<feature type="compositionally biased region" description="Pro residues" evidence="1">
    <location>
        <begin position="383"/>
        <end position="393"/>
    </location>
</feature>
<evidence type="ECO:0000256" key="1">
    <source>
        <dbReference type="SAM" id="MobiDB-lite"/>
    </source>
</evidence>
<comment type="caution">
    <text evidence="2">The sequence shown here is derived from an EMBL/GenBank/DDBJ whole genome shotgun (WGS) entry which is preliminary data.</text>
</comment>
<gene>
    <name evidence="2" type="ORF">NEMBOFW57_010827</name>
</gene>
<dbReference type="Pfam" id="PF07173">
    <property type="entry name" value="GRDP-like"/>
    <property type="match status" value="1"/>
</dbReference>
<reference evidence="2" key="1">
    <citation type="submission" date="2023-02" db="EMBL/GenBank/DDBJ databases">
        <authorList>
            <person name="Palmer J.M."/>
        </authorList>
    </citation>
    <scope>NUCLEOTIDE SEQUENCE</scope>
    <source>
        <strain evidence="2">FW57</strain>
    </source>
</reference>
<dbReference type="Proteomes" id="UP001197093">
    <property type="component" value="Unassembled WGS sequence"/>
</dbReference>
<evidence type="ECO:0000313" key="3">
    <source>
        <dbReference type="Proteomes" id="UP001197093"/>
    </source>
</evidence>
<evidence type="ECO:0000313" key="2">
    <source>
        <dbReference type="EMBL" id="KAG7284454.1"/>
    </source>
</evidence>
<protein>
    <submittedName>
        <fullName evidence="2">Uncharacterized protein</fullName>
    </submittedName>
</protein>
<feature type="region of interest" description="Disordered" evidence="1">
    <location>
        <begin position="466"/>
        <end position="517"/>
    </location>
</feature>
<keyword evidence="3" id="KW-1185">Reference proteome</keyword>
<feature type="compositionally biased region" description="Basic residues" evidence="1">
    <location>
        <begin position="475"/>
        <end position="489"/>
    </location>
</feature>
<proteinExistence type="predicted"/>
<feature type="region of interest" description="Disordered" evidence="1">
    <location>
        <begin position="368"/>
        <end position="395"/>
    </location>
</feature>
<dbReference type="PANTHER" id="PTHR33112">
    <property type="entry name" value="DOMAIN PROTEIN, PUTATIVE-RELATED"/>
    <property type="match status" value="1"/>
</dbReference>
<accession>A0AAD4ENQ3</accession>
<dbReference type="AlphaFoldDB" id="A0AAD4ENQ3"/>
<dbReference type="InterPro" id="IPR009836">
    <property type="entry name" value="GRDP-like"/>
</dbReference>
<dbReference type="PANTHER" id="PTHR33112:SF9">
    <property type="entry name" value="HETEROKARYON INCOMPATIBILITY DOMAIN-CONTAINING PROTEIN"/>
    <property type="match status" value="1"/>
</dbReference>
<dbReference type="EMBL" id="JAHCVI010000006">
    <property type="protein sequence ID" value="KAG7284454.1"/>
    <property type="molecule type" value="Genomic_DNA"/>
</dbReference>
<sequence>MATGGDGDIPADTFPAHEAFSVERVKFRQIDADRYQDHIALMRRFTTIIQHAISPTLDPNRFPAPPRGLVDQDEGGRWRVQCLLMNAEVRYALYLRLLNDWVIANKSKGATPNNRPLPPWDVAIIFYTHLLMPLSFADDVAKLYPALWDAKVRFPLAQLARGAPHVTDPASESEWKKKYPDHPYQVITFTPDGEHTYVTADGNLDIHGYRCLSQPCSHRGTGRRHTMPMAKWSEFRLNRAWALCPSCKTLVTRSLISSHGAFDTVAKAAFDVTIFPLWDKPMRQLGPNGFIPSVLKIVDGDGDAPAGPSALQAAQRRYIRFLQLMPDSTGSILVPTLDIDLFWHTHQLHPVAYDAYCKMHIGRRAFLDPTTPETTTASLRPAPTSPPRAPPRPTAAGVRRRARALAAARTAAASRLTAACSADAAARAVVSKLDREINLLHREAAVVRPLLAVPGPRKWVGRWRVYTSSGSSGGRRSRPSGRGWNKRGTRSWPGRAPSRRGGRAGASGAGRGDEEAERARLEVELGRAVTEADVRVVSWGAVQLPAGRRTASGGPMSAVVGTEACAAPPIVGAARPDTRYVQSWRDTWVSSGQRIPPSHVEAGGGGTSMSWAAGLWDNWDSKQGASVTVAALRVCGAHGCQLCTMLLDIVSQLKPGWLSEPKNQDASVVVKRRERWQFNPTLASLGTAAIRLFKGSEPIAHLQLYRHISDEEKLQLNKADKFEKLLFGETLDIAASSDSDLAAARALRWLRHCIDNHERCRMGDSSFLPRRLLRIAFPTSDKVSVVYTDASAPVKYAVLSYCWGEDTSGVVTTVQAKLAAHAQGIAVSALPRTVQDAITRFGNPDWQRRITVDVPPGLDRQPATDHLFTGPGQVPPMRQFSLDARGWCLQEGVFPRRRLAFDGREMSWHCLETVMCECGHLDQNSCGEYAELKMRRREELAATSSGRDTGSIKADVAALNDEWLELMEEYSRRFLTRSSDKLVAISGLAGLFKRMLANVGRLNGREMHIMQRMEHLQIEFASPSHPLPGNYLAGMWKSCLLPSMAWAVDQHALLRSGRGHHARYKEYCAPSWSWASVNGPVKFPLLEQEAGKVMGVASQRPRLVWDTVVENFCCTPVAPTVPLGALESAFVVLLMLSFR</sequence>
<organism evidence="2 3">
    <name type="scientific">Staphylotrichum longicolle</name>
    <dbReference type="NCBI Taxonomy" id="669026"/>
    <lineage>
        <taxon>Eukaryota</taxon>
        <taxon>Fungi</taxon>
        <taxon>Dikarya</taxon>
        <taxon>Ascomycota</taxon>
        <taxon>Pezizomycotina</taxon>
        <taxon>Sordariomycetes</taxon>
        <taxon>Sordariomycetidae</taxon>
        <taxon>Sordariales</taxon>
        <taxon>Chaetomiaceae</taxon>
        <taxon>Staphylotrichum</taxon>
    </lineage>
</organism>
<name>A0AAD4ENQ3_9PEZI</name>